<feature type="compositionally biased region" description="Low complexity" evidence="2">
    <location>
        <begin position="253"/>
        <end position="265"/>
    </location>
</feature>
<sequence>MALTGIPLPPTWTALPPEVNTGRLMAGAGPAPMLQAAAGWEALAVLLETQADELAASLANLSSMWTGSASETAVSATMPMVVWLRTTSAQAMKRALQAANQASSYTLAMATTPPIPEIEQNHITHAVLEATNFLGVNTVPIGVNEFDYFVRMWNQAAAAMDVYQAETQMNLLFEPIPPMTPIVIPGVGETTGAAAAAQAAARAPMGALRNGIIAAASASAKMESVGLNAGRAMSQGNMAAQRAEGAVKKGENAAQQAGQQPQEQMLQQGVQMGVQMAGQVGSMVAQAPQQFGQMVQTPMQMLTQPLQQVSSIFGQMGGGLGGDKAQIGLIGATPFSNHPLAGGSGASSGAGLVRAASLPGAGGSSARTPLMANLIGDKVEAAPVAVGAGAAAGAAVGGLAPVGAGAGGGMGPMGMAGQQGKSGGSKPGLTAPAPLAHDLGEDEGDDW</sequence>
<dbReference type="Proteomes" id="UP000466607">
    <property type="component" value="Chromosome"/>
</dbReference>
<dbReference type="AlphaFoldDB" id="A0AAD1IN77"/>
<dbReference type="PANTHER" id="PTHR46766:SF1">
    <property type="entry name" value="GLUTAMINE-RICH PROTEIN 2"/>
    <property type="match status" value="1"/>
</dbReference>
<dbReference type="PANTHER" id="PTHR46766">
    <property type="entry name" value="GLUTAMINE-RICH PROTEIN 2"/>
    <property type="match status" value="1"/>
</dbReference>
<dbReference type="InterPro" id="IPR038332">
    <property type="entry name" value="PPE_sf"/>
</dbReference>
<feature type="region of interest" description="Disordered" evidence="2">
    <location>
        <begin position="414"/>
        <end position="447"/>
    </location>
</feature>
<feature type="region of interest" description="Disordered" evidence="2">
    <location>
        <begin position="241"/>
        <end position="265"/>
    </location>
</feature>
<evidence type="ECO:0000256" key="2">
    <source>
        <dbReference type="SAM" id="MobiDB-lite"/>
    </source>
</evidence>
<dbReference type="SUPFAM" id="SSF140459">
    <property type="entry name" value="PE/PPE dimer-like"/>
    <property type="match status" value="1"/>
</dbReference>
<dbReference type="Gene3D" id="1.20.1260.20">
    <property type="entry name" value="PPE superfamily"/>
    <property type="match status" value="1"/>
</dbReference>
<evidence type="ECO:0000313" key="5">
    <source>
        <dbReference type="Proteomes" id="UP000466607"/>
    </source>
</evidence>
<organism evidence="4 5">
    <name type="scientific">Mycolicibacterium litorale</name>
    <dbReference type="NCBI Taxonomy" id="758802"/>
    <lineage>
        <taxon>Bacteria</taxon>
        <taxon>Bacillati</taxon>
        <taxon>Actinomycetota</taxon>
        <taxon>Actinomycetes</taxon>
        <taxon>Mycobacteriales</taxon>
        <taxon>Mycobacteriaceae</taxon>
        <taxon>Mycolicibacterium</taxon>
    </lineage>
</organism>
<evidence type="ECO:0000313" key="4">
    <source>
        <dbReference type="EMBL" id="BBY18534.1"/>
    </source>
</evidence>
<protein>
    <submittedName>
        <fullName evidence="4">PPE family protein</fullName>
    </submittedName>
</protein>
<accession>A0AAD1IN77</accession>
<dbReference type="GO" id="GO:0052572">
    <property type="term" value="P:response to host immune response"/>
    <property type="evidence" value="ECO:0007669"/>
    <property type="project" value="TreeGrafter"/>
</dbReference>
<gene>
    <name evidence="4" type="ORF">MLIT_41260</name>
</gene>
<dbReference type="EMBL" id="AP022586">
    <property type="protein sequence ID" value="BBY18534.1"/>
    <property type="molecule type" value="Genomic_DNA"/>
</dbReference>
<reference evidence="4 5" key="1">
    <citation type="journal article" date="2019" name="Emerg. Microbes Infect.">
        <title>Comprehensive subspecies identification of 175 nontuberculous mycobacteria species based on 7547 genomic profiles.</title>
        <authorList>
            <person name="Matsumoto Y."/>
            <person name="Kinjo T."/>
            <person name="Motooka D."/>
            <person name="Nabeya D."/>
            <person name="Jung N."/>
            <person name="Uechi K."/>
            <person name="Horii T."/>
            <person name="Iida T."/>
            <person name="Fujita J."/>
            <person name="Nakamura S."/>
        </authorList>
    </citation>
    <scope>NUCLEOTIDE SEQUENCE [LARGE SCALE GENOMIC DNA]</scope>
    <source>
        <strain evidence="4 5">JCM 17423</strain>
    </source>
</reference>
<keyword evidence="5" id="KW-1185">Reference proteome</keyword>
<evidence type="ECO:0000259" key="3">
    <source>
        <dbReference type="Pfam" id="PF00823"/>
    </source>
</evidence>
<proteinExistence type="inferred from homology"/>
<dbReference type="RefSeq" id="WP_134058636.1">
    <property type="nucleotide sequence ID" value="NZ_AP022586.1"/>
</dbReference>
<feature type="domain" description="PPE" evidence="3">
    <location>
        <begin position="12"/>
        <end position="169"/>
    </location>
</feature>
<comment type="similarity">
    <text evidence="1">Belongs to the mycobacterial PPE family.</text>
</comment>
<dbReference type="Pfam" id="PF00823">
    <property type="entry name" value="PPE"/>
    <property type="match status" value="1"/>
</dbReference>
<name>A0AAD1IN77_9MYCO</name>
<evidence type="ECO:0000256" key="1">
    <source>
        <dbReference type="ARBA" id="ARBA00010652"/>
    </source>
</evidence>
<dbReference type="InterPro" id="IPR000030">
    <property type="entry name" value="PPE_dom"/>
</dbReference>